<dbReference type="Proteomes" id="UP000281028">
    <property type="component" value="Unassembled WGS sequence"/>
</dbReference>
<protein>
    <submittedName>
        <fullName evidence="1">Uncharacterized protein</fullName>
    </submittedName>
</protein>
<organism evidence="1 2">
    <name type="scientific">Chitinophaga solisilvae</name>
    <dbReference type="NCBI Taxonomy" id="1233460"/>
    <lineage>
        <taxon>Bacteria</taxon>
        <taxon>Pseudomonadati</taxon>
        <taxon>Bacteroidota</taxon>
        <taxon>Chitinophagia</taxon>
        <taxon>Chitinophagales</taxon>
        <taxon>Chitinophagaceae</taxon>
        <taxon>Chitinophaga</taxon>
    </lineage>
</organism>
<evidence type="ECO:0000313" key="1">
    <source>
        <dbReference type="EMBL" id="NSL90918.1"/>
    </source>
</evidence>
<dbReference type="InterPro" id="IPR058238">
    <property type="entry name" value="Lant_leader_dom"/>
</dbReference>
<dbReference type="EMBL" id="RIAR02000001">
    <property type="protein sequence ID" value="NSL90918.1"/>
    <property type="molecule type" value="Genomic_DNA"/>
</dbReference>
<gene>
    <name evidence="1" type="ORF">ECE50_029105</name>
</gene>
<accession>A0A3S1BLV2</accession>
<evidence type="ECO:0000313" key="2">
    <source>
        <dbReference type="Proteomes" id="UP000281028"/>
    </source>
</evidence>
<proteinExistence type="predicted"/>
<name>A0A3S1BLV2_9BACT</name>
<dbReference type="AlphaFoldDB" id="A0A3S1BLV2"/>
<dbReference type="NCBIfam" id="NF038153">
    <property type="entry name" value="lant_leader_L1a"/>
    <property type="match status" value="1"/>
</dbReference>
<keyword evidence="2" id="KW-1185">Reference proteome</keyword>
<sequence length="64" mass="6946">MKKKVALDKKLSFSKQTIASLTVSNQQRIAGGKGPVTLQPECSGDTWQETCITSPGPLYPCKFC</sequence>
<comment type="caution">
    <text evidence="1">The sequence shown here is derived from an EMBL/GenBank/DDBJ whole genome shotgun (WGS) entry which is preliminary data.</text>
</comment>
<reference evidence="1" key="1">
    <citation type="submission" date="2020-05" db="EMBL/GenBank/DDBJ databases">
        <title>Chitinophaga laudate sp. nov., isolated from a tropical peat swamp.</title>
        <authorList>
            <person name="Goh C.B.S."/>
            <person name="Lee M.S."/>
            <person name="Parimannan S."/>
            <person name="Pasbakhsh P."/>
            <person name="Yule C.M."/>
            <person name="Rajandas H."/>
            <person name="Loke S."/>
            <person name="Croft L."/>
            <person name="Tan J.B.L."/>
        </authorList>
    </citation>
    <scope>NUCLEOTIDE SEQUENCE</scope>
    <source>
        <strain evidence="1">Mgbs1</strain>
    </source>
</reference>